<feature type="transmembrane region" description="Helical" evidence="8">
    <location>
        <begin position="49"/>
        <end position="68"/>
    </location>
</feature>
<keyword evidence="5 8" id="KW-0812">Transmembrane</keyword>
<protein>
    <submittedName>
        <fullName evidence="10">ABC transporter permease</fullName>
    </submittedName>
</protein>
<feature type="transmembrane region" description="Helical" evidence="8">
    <location>
        <begin position="172"/>
        <end position="199"/>
    </location>
</feature>
<dbReference type="SUPFAM" id="SSF161098">
    <property type="entry name" value="MetI-like"/>
    <property type="match status" value="1"/>
</dbReference>
<reference evidence="11" key="1">
    <citation type="journal article" date="2019" name="Int. J. Syst. Evol. Microbiol.">
        <title>The Global Catalogue of Microorganisms (GCM) 10K type strain sequencing project: providing services to taxonomists for standard genome sequencing and annotation.</title>
        <authorList>
            <consortium name="The Broad Institute Genomics Platform"/>
            <consortium name="The Broad Institute Genome Sequencing Center for Infectious Disease"/>
            <person name="Wu L."/>
            <person name="Ma J."/>
        </authorList>
    </citation>
    <scope>NUCLEOTIDE SEQUENCE [LARGE SCALE GENOMIC DNA]</scope>
    <source>
        <strain evidence="11">CCM 7043</strain>
    </source>
</reference>
<evidence type="ECO:0000256" key="2">
    <source>
        <dbReference type="ARBA" id="ARBA00007069"/>
    </source>
</evidence>
<dbReference type="EMBL" id="JBHUCO010000017">
    <property type="protein sequence ID" value="MFD1519433.1"/>
    <property type="molecule type" value="Genomic_DNA"/>
</dbReference>
<dbReference type="PROSITE" id="PS50928">
    <property type="entry name" value="ABC_TM1"/>
    <property type="match status" value="1"/>
</dbReference>
<name>A0ABW4EW10_9PSEU</name>
<dbReference type="RefSeq" id="WP_379659090.1">
    <property type="nucleotide sequence ID" value="NZ_JBHUCO010000017.1"/>
</dbReference>
<dbReference type="InterPro" id="IPR000515">
    <property type="entry name" value="MetI-like"/>
</dbReference>
<keyword evidence="4" id="KW-1003">Cell membrane</keyword>
<keyword evidence="3 8" id="KW-0813">Transport</keyword>
<dbReference type="CDD" id="cd06261">
    <property type="entry name" value="TM_PBP2"/>
    <property type="match status" value="1"/>
</dbReference>
<evidence type="ECO:0000256" key="8">
    <source>
        <dbReference type="RuleBase" id="RU363032"/>
    </source>
</evidence>
<dbReference type="PANTHER" id="PTHR42929">
    <property type="entry name" value="INNER MEMBRANE ABC TRANSPORTER PERMEASE PROTEIN YDCU-RELATED-RELATED"/>
    <property type="match status" value="1"/>
</dbReference>
<comment type="subcellular location">
    <subcellularLocation>
        <location evidence="1 8">Cell membrane</location>
        <topology evidence="1 8">Multi-pass membrane protein</topology>
    </subcellularLocation>
</comment>
<comment type="caution">
    <text evidence="10">The sequence shown here is derived from an EMBL/GenBank/DDBJ whole genome shotgun (WGS) entry which is preliminary data.</text>
</comment>
<dbReference type="Gene3D" id="1.10.3720.10">
    <property type="entry name" value="MetI-like"/>
    <property type="match status" value="1"/>
</dbReference>
<evidence type="ECO:0000256" key="3">
    <source>
        <dbReference type="ARBA" id="ARBA00022448"/>
    </source>
</evidence>
<keyword evidence="7 8" id="KW-0472">Membrane</keyword>
<dbReference type="InterPro" id="IPR035906">
    <property type="entry name" value="MetI-like_sf"/>
</dbReference>
<proteinExistence type="inferred from homology"/>
<evidence type="ECO:0000256" key="4">
    <source>
        <dbReference type="ARBA" id="ARBA00022475"/>
    </source>
</evidence>
<keyword evidence="6 8" id="KW-1133">Transmembrane helix</keyword>
<feature type="transmembrane region" description="Helical" evidence="8">
    <location>
        <begin position="231"/>
        <end position="253"/>
    </location>
</feature>
<keyword evidence="11" id="KW-1185">Reference proteome</keyword>
<sequence length="267" mass="28861">MLIIAALFLYPFGYGLSISFQPLRGSDPFANYTDFFGDPYLRDSIWKTLRLAVPVAVLSVAAAAPLAFRMRREFPGRRFVTLVVLLPLTFGSVLIAQGMAQVFSPTGWINLLLGSLGIPEQQFIYNYTGTFIATLLVSIPFAFVMLMGFFGGIDRSIEDAAATLGAGRAARFWRIIMPLATPGLVTAFTLCLVEAFAVFPSAILVGQPDNATHVLTLPIYQAASQRSDYPAAAAIAVVMTVLELVILGVLMLLRNRLYRGPASGGKG</sequence>
<feature type="transmembrane region" description="Helical" evidence="8">
    <location>
        <begin position="80"/>
        <end position="104"/>
    </location>
</feature>
<evidence type="ECO:0000256" key="6">
    <source>
        <dbReference type="ARBA" id="ARBA00022989"/>
    </source>
</evidence>
<comment type="similarity">
    <text evidence="2">Belongs to the binding-protein-dependent transport system permease family. CysTW subfamily.</text>
</comment>
<evidence type="ECO:0000313" key="10">
    <source>
        <dbReference type="EMBL" id="MFD1519433.1"/>
    </source>
</evidence>
<evidence type="ECO:0000256" key="1">
    <source>
        <dbReference type="ARBA" id="ARBA00004651"/>
    </source>
</evidence>
<feature type="domain" description="ABC transmembrane type-1" evidence="9">
    <location>
        <begin position="45"/>
        <end position="250"/>
    </location>
</feature>
<evidence type="ECO:0000259" key="9">
    <source>
        <dbReference type="PROSITE" id="PS50928"/>
    </source>
</evidence>
<dbReference type="Pfam" id="PF00528">
    <property type="entry name" value="BPD_transp_1"/>
    <property type="match status" value="1"/>
</dbReference>
<dbReference type="PANTHER" id="PTHR42929:SF1">
    <property type="entry name" value="INNER MEMBRANE ABC TRANSPORTER PERMEASE PROTEIN YDCU-RELATED"/>
    <property type="match status" value="1"/>
</dbReference>
<feature type="transmembrane region" description="Helical" evidence="8">
    <location>
        <begin position="124"/>
        <end position="151"/>
    </location>
</feature>
<accession>A0ABW4EW10</accession>
<evidence type="ECO:0000256" key="5">
    <source>
        <dbReference type="ARBA" id="ARBA00022692"/>
    </source>
</evidence>
<dbReference type="Proteomes" id="UP001597114">
    <property type="component" value="Unassembled WGS sequence"/>
</dbReference>
<gene>
    <name evidence="10" type="ORF">ACFSJD_18220</name>
</gene>
<evidence type="ECO:0000256" key="7">
    <source>
        <dbReference type="ARBA" id="ARBA00023136"/>
    </source>
</evidence>
<organism evidence="10 11">
    <name type="scientific">Pseudonocardia yunnanensis</name>
    <dbReference type="NCBI Taxonomy" id="58107"/>
    <lineage>
        <taxon>Bacteria</taxon>
        <taxon>Bacillati</taxon>
        <taxon>Actinomycetota</taxon>
        <taxon>Actinomycetes</taxon>
        <taxon>Pseudonocardiales</taxon>
        <taxon>Pseudonocardiaceae</taxon>
        <taxon>Pseudonocardia</taxon>
    </lineage>
</organism>
<evidence type="ECO:0000313" key="11">
    <source>
        <dbReference type="Proteomes" id="UP001597114"/>
    </source>
</evidence>